<evidence type="ECO:0000313" key="2">
    <source>
        <dbReference type="WBParaSite" id="JU765_v2.g9949.t2"/>
    </source>
</evidence>
<accession>A0AC34RSV0</accession>
<proteinExistence type="predicted"/>
<dbReference type="WBParaSite" id="JU765_v2.g9949.t2">
    <property type="protein sequence ID" value="JU765_v2.g9949.t2"/>
    <property type="gene ID" value="JU765_v2.g9949"/>
</dbReference>
<reference evidence="2" key="1">
    <citation type="submission" date="2022-11" db="UniProtKB">
        <authorList>
            <consortium name="WormBaseParasite"/>
        </authorList>
    </citation>
    <scope>IDENTIFICATION</scope>
</reference>
<evidence type="ECO:0000313" key="1">
    <source>
        <dbReference type="Proteomes" id="UP000887576"/>
    </source>
</evidence>
<name>A0AC34RSV0_9BILA</name>
<sequence length="432" mass="48387">TLDLLQNETDSSDSNVSSLSLLTTTLPVSLMPPTGPPPTPAASIYSLRLALTIIHLFLVSIGSINLLVIFVILIRPYMRSITNVYMISLCLADFIYLANLTLVAATQLNDRSWRFGSFLCTVYHGTETTGKYASVLFVVLLAADRYCAMCKANWCSRYRTYRWAITLSILAWALSIFAATPLYFFSEVVMLRYRFVDKVQQLCIAKWPSSEAAKCDVEESKYFVNKVKTNKIIRDYNRFSGQSNERLLSSSVIQINQDYPTDFIRFKPSTAHSDIVSVLKKTSFNDTTSMYIIGEKTVLMPINGCHTSKSFETLPLMTDKKQIMAEIVSKWSVPYRPHSNGPQTTTKNNVKNGILRHHSSETLTVKSHKPINTLASLNSVAMTLDDENSPECRLSPSPSPIFEFDQQSTDLTTNTSNFVPSPALIHAGDVFI</sequence>
<protein>
    <submittedName>
        <fullName evidence="2">G-protein coupled receptors family 1 profile domain-containing protein</fullName>
    </submittedName>
</protein>
<organism evidence="1 2">
    <name type="scientific">Panagrolaimus sp. JU765</name>
    <dbReference type="NCBI Taxonomy" id="591449"/>
    <lineage>
        <taxon>Eukaryota</taxon>
        <taxon>Metazoa</taxon>
        <taxon>Ecdysozoa</taxon>
        <taxon>Nematoda</taxon>
        <taxon>Chromadorea</taxon>
        <taxon>Rhabditida</taxon>
        <taxon>Tylenchina</taxon>
        <taxon>Panagrolaimomorpha</taxon>
        <taxon>Panagrolaimoidea</taxon>
        <taxon>Panagrolaimidae</taxon>
        <taxon>Panagrolaimus</taxon>
    </lineage>
</organism>
<dbReference type="Proteomes" id="UP000887576">
    <property type="component" value="Unplaced"/>
</dbReference>